<evidence type="ECO:0000313" key="2">
    <source>
        <dbReference type="Proteomes" id="UP000250321"/>
    </source>
</evidence>
<sequence length="139" mass="16036">MCMCEREKGAGLAGQRSIAIRVSTGGGGYNKKKIKGRKKVKVIKERLMDFWHKMIFPVRRVWLTVSARFKARKNGAGLLKLHDDVQTCGYQDVQVMWQMLSRDTELTSHHSKRKQRPFWRVFEFSSNNSKPSPLSSNHA</sequence>
<name>A0A314YLL6_PRUYE</name>
<reference evidence="1 2" key="1">
    <citation type="submission" date="2018-02" db="EMBL/GenBank/DDBJ databases">
        <title>Draft genome of wild Prunus yedoensis var. nudiflora.</title>
        <authorList>
            <person name="Baek S."/>
            <person name="Kim J.-H."/>
            <person name="Choi K."/>
            <person name="Kim G.-B."/>
            <person name="Cho A."/>
            <person name="Jang H."/>
            <person name="Shin C.-H."/>
            <person name="Yu H.-J."/>
            <person name="Mun J.-H."/>
        </authorList>
    </citation>
    <scope>NUCLEOTIDE SEQUENCE [LARGE SCALE GENOMIC DNA]</scope>
    <source>
        <strain evidence="2">cv. Jeju island</strain>
        <tissue evidence="1">Leaf</tissue>
    </source>
</reference>
<gene>
    <name evidence="1" type="ORF">Pyn_30213</name>
</gene>
<organism evidence="1 2">
    <name type="scientific">Prunus yedoensis var. nudiflora</name>
    <dbReference type="NCBI Taxonomy" id="2094558"/>
    <lineage>
        <taxon>Eukaryota</taxon>
        <taxon>Viridiplantae</taxon>
        <taxon>Streptophyta</taxon>
        <taxon>Embryophyta</taxon>
        <taxon>Tracheophyta</taxon>
        <taxon>Spermatophyta</taxon>
        <taxon>Magnoliopsida</taxon>
        <taxon>eudicotyledons</taxon>
        <taxon>Gunneridae</taxon>
        <taxon>Pentapetalae</taxon>
        <taxon>rosids</taxon>
        <taxon>fabids</taxon>
        <taxon>Rosales</taxon>
        <taxon>Rosaceae</taxon>
        <taxon>Amygdaloideae</taxon>
        <taxon>Amygdaleae</taxon>
        <taxon>Prunus</taxon>
    </lineage>
</organism>
<proteinExistence type="predicted"/>
<dbReference type="PANTHER" id="PTHR33181:SF19">
    <property type="entry name" value="OS04G0658200 PROTEIN"/>
    <property type="match status" value="1"/>
</dbReference>
<dbReference type="Proteomes" id="UP000250321">
    <property type="component" value="Unassembled WGS sequence"/>
</dbReference>
<comment type="caution">
    <text evidence="1">The sequence shown here is derived from an EMBL/GenBank/DDBJ whole genome shotgun (WGS) entry which is preliminary data.</text>
</comment>
<evidence type="ECO:0000313" key="1">
    <source>
        <dbReference type="EMBL" id="PQQ07317.1"/>
    </source>
</evidence>
<dbReference type="OrthoDB" id="689242at2759"/>
<dbReference type="AlphaFoldDB" id="A0A314YLL6"/>
<dbReference type="EMBL" id="PJQY01000868">
    <property type="protein sequence ID" value="PQQ07317.1"/>
    <property type="molecule type" value="Genomic_DNA"/>
</dbReference>
<accession>A0A314YLL6</accession>
<dbReference type="STRING" id="2094558.A0A314YLL6"/>
<keyword evidence="2" id="KW-1185">Reference proteome</keyword>
<protein>
    <submittedName>
        <fullName evidence="1">Uncharacterized protein</fullName>
    </submittedName>
</protein>
<dbReference type="PANTHER" id="PTHR33181">
    <property type="entry name" value="OS01G0778500 PROTEIN"/>
    <property type="match status" value="1"/>
</dbReference>